<protein>
    <submittedName>
        <fullName evidence="1">Uncharacterized protein</fullName>
    </submittedName>
</protein>
<gene>
    <name evidence="1" type="ORF">H2RhizoLitter491343_000002</name>
</gene>
<proteinExistence type="predicted"/>
<organism evidence="1">
    <name type="scientific">Leviviridae sp</name>
    <dbReference type="NCBI Taxonomy" id="2027243"/>
    <lineage>
        <taxon>Viruses</taxon>
        <taxon>Riboviria</taxon>
        <taxon>Orthornavirae</taxon>
        <taxon>Lenarviricota</taxon>
        <taxon>Leviviricetes</taxon>
        <taxon>Norzivirales</taxon>
        <taxon>Fiersviridae</taxon>
    </lineage>
</organism>
<evidence type="ECO:0000313" key="1">
    <source>
        <dbReference type="EMBL" id="QDH88019.1"/>
    </source>
</evidence>
<name>A0A514D358_9VIRU</name>
<sequence length="119" mass="12417">MLADPQSITINAIGVSLPCVSRGANTSTYQSADGLTKLTISHNYGKRKRTLIRFDSTKTAADPLVSTVNNVYSESVQVVIDRPLAGFTTTETNYLLQGVAGVLTASSGNVAAAILGGQN</sequence>
<reference evidence="1" key="1">
    <citation type="submission" date="2019-05" db="EMBL/GenBank/DDBJ databases">
        <title>Metatranscriptomic reconstruction reveals RNA viruses with the potential to shape carbon cycling in soil.</title>
        <authorList>
            <person name="Starr E.P."/>
            <person name="Nuccio E."/>
            <person name="Pett-Ridge J."/>
            <person name="Banfield J.F."/>
            <person name="Firestone M.K."/>
        </authorList>
    </citation>
    <scope>NUCLEOTIDE SEQUENCE</scope>
    <source>
        <strain evidence="1">H2_Rhizo_Litter_49_scaffold_1343</strain>
    </source>
</reference>
<accession>A0A514D358</accession>
<dbReference type="EMBL" id="MN033786">
    <property type="protein sequence ID" value="QDH88019.1"/>
    <property type="molecule type" value="Genomic_RNA"/>
</dbReference>